<proteinExistence type="predicted"/>
<organism evidence="2 3">
    <name type="scientific">Culex pipiens pipiens</name>
    <name type="common">Northern house mosquito</name>
    <dbReference type="NCBI Taxonomy" id="38569"/>
    <lineage>
        <taxon>Eukaryota</taxon>
        <taxon>Metazoa</taxon>
        <taxon>Ecdysozoa</taxon>
        <taxon>Arthropoda</taxon>
        <taxon>Hexapoda</taxon>
        <taxon>Insecta</taxon>
        <taxon>Pterygota</taxon>
        <taxon>Neoptera</taxon>
        <taxon>Endopterygota</taxon>
        <taxon>Diptera</taxon>
        <taxon>Nematocera</taxon>
        <taxon>Culicoidea</taxon>
        <taxon>Culicidae</taxon>
        <taxon>Culicinae</taxon>
        <taxon>Culicini</taxon>
        <taxon>Culex</taxon>
        <taxon>Culex</taxon>
    </lineage>
</organism>
<comment type="caution">
    <text evidence="2">The sequence shown here is derived from an EMBL/GenBank/DDBJ whole genome shotgun (WGS) entry which is preliminary data.</text>
</comment>
<keyword evidence="3" id="KW-1185">Reference proteome</keyword>
<evidence type="ECO:0000313" key="2">
    <source>
        <dbReference type="EMBL" id="KAL1397006.1"/>
    </source>
</evidence>
<dbReference type="Pfam" id="PF15868">
    <property type="entry name" value="MBF2"/>
    <property type="match status" value="1"/>
</dbReference>
<dbReference type="PANTHER" id="PTHR37685">
    <property type="entry name" value="GEO11136P1-RELATED"/>
    <property type="match status" value="1"/>
</dbReference>
<dbReference type="InterPro" id="IPR031734">
    <property type="entry name" value="MBF2"/>
</dbReference>
<feature type="chain" id="PRO_5044797412" description="Salivary secreted peptide" evidence="1">
    <location>
        <begin position="20"/>
        <end position="131"/>
    </location>
</feature>
<evidence type="ECO:0000313" key="3">
    <source>
        <dbReference type="Proteomes" id="UP001562425"/>
    </source>
</evidence>
<dbReference type="EMBL" id="JBEHCU010006485">
    <property type="protein sequence ID" value="KAL1397006.1"/>
    <property type="molecule type" value="Genomic_DNA"/>
</dbReference>
<dbReference type="PANTHER" id="PTHR37685:SF1">
    <property type="entry name" value="GEO11136P1-RELATED"/>
    <property type="match status" value="1"/>
</dbReference>
<evidence type="ECO:0000256" key="1">
    <source>
        <dbReference type="SAM" id="SignalP"/>
    </source>
</evidence>
<reference evidence="2 3" key="1">
    <citation type="submission" date="2024-05" db="EMBL/GenBank/DDBJ databases">
        <title>Culex pipiens pipiens assembly and annotation.</title>
        <authorList>
            <person name="Alout H."/>
            <person name="Durand T."/>
        </authorList>
    </citation>
    <scope>NUCLEOTIDE SEQUENCE [LARGE SCALE GENOMIC DNA]</scope>
    <source>
        <strain evidence="2">HA-2024</strain>
        <tissue evidence="2">Whole body</tissue>
    </source>
</reference>
<dbReference type="AlphaFoldDB" id="A0ABD1DBK6"/>
<gene>
    <name evidence="2" type="ORF">pipiens_010076</name>
</gene>
<evidence type="ECO:0008006" key="4">
    <source>
        <dbReference type="Google" id="ProtNLM"/>
    </source>
</evidence>
<protein>
    <recommendedName>
        <fullName evidence="4">Salivary secreted peptide</fullName>
    </recommendedName>
</protein>
<feature type="signal peptide" evidence="1">
    <location>
        <begin position="1"/>
        <end position="19"/>
    </location>
</feature>
<accession>A0ABD1DBK6</accession>
<keyword evidence="1" id="KW-0732">Signal</keyword>
<dbReference type="Proteomes" id="UP001562425">
    <property type="component" value="Unassembled WGS sequence"/>
</dbReference>
<sequence>MKFAVFAIVLISFAALVLTQSRRNTIKWGYKKQSDVLIGRYNVIEKAKSSWFSSEAVNLTLQYPAKGRLGRNISAIYFFEAPKGRANPKLLSGGIGRNYTTILLTSQKGQGLNVTVELYGPQQQQQRWNRG</sequence>
<name>A0ABD1DBK6_CULPP</name>